<evidence type="ECO:0000313" key="8">
    <source>
        <dbReference type="EMBL" id="KAF4346824.1"/>
    </source>
</evidence>
<comment type="caution">
    <text evidence="10">The sequence shown here is derived from an EMBL/GenBank/DDBJ whole genome shotgun (WGS) entry which is preliminary data.</text>
</comment>
<feature type="compositionally biased region" description="Low complexity" evidence="7">
    <location>
        <begin position="160"/>
        <end position="175"/>
    </location>
</feature>
<dbReference type="GO" id="GO:0042393">
    <property type="term" value="F:histone binding"/>
    <property type="evidence" value="ECO:0007669"/>
    <property type="project" value="TreeGrafter"/>
</dbReference>
<reference evidence="11 12" key="1">
    <citation type="journal article" date="2020" name="bioRxiv">
        <title>Sequence and annotation of 42 cannabis genomes reveals extensive copy number variation in cannabinoid synthesis and pathogen resistance genes.</title>
        <authorList>
            <person name="Mckernan K.J."/>
            <person name="Helbert Y."/>
            <person name="Kane L.T."/>
            <person name="Ebling H."/>
            <person name="Zhang L."/>
            <person name="Liu B."/>
            <person name="Eaton Z."/>
            <person name="Mclaughlin S."/>
            <person name="Kingan S."/>
            <person name="Baybayan P."/>
            <person name="Concepcion G."/>
            <person name="Jordan M."/>
            <person name="Riva A."/>
            <person name="Barbazuk W."/>
            <person name="Harkins T."/>
        </authorList>
    </citation>
    <scope>NUCLEOTIDE SEQUENCE [LARGE SCALE GENOMIC DNA]</scope>
    <source>
        <strain evidence="11 12">cv. Jamaican Lion 4</strain>
        <strain evidence="10">Father</strain>
        <strain evidence="9">Mother</strain>
        <tissue evidence="10">Leaf</tissue>
    </source>
</reference>
<dbReference type="PANTHER" id="PTHR15081:SF1">
    <property type="entry name" value="NUCLEAR AUTOANTIGENIC SPERM PROTEIN"/>
    <property type="match status" value="1"/>
</dbReference>
<evidence type="ECO:0000256" key="5">
    <source>
        <dbReference type="ARBA" id="ARBA00023242"/>
    </source>
</evidence>
<keyword evidence="12" id="KW-1185">Reference proteome</keyword>
<feature type="compositionally biased region" description="Acidic residues" evidence="7">
    <location>
        <begin position="195"/>
        <end position="222"/>
    </location>
</feature>
<keyword evidence="5" id="KW-0539">Nucleus</keyword>
<dbReference type="Gene3D" id="1.25.40.10">
    <property type="entry name" value="Tetratricopeptide repeat domain"/>
    <property type="match status" value="1"/>
</dbReference>
<dbReference type="EMBL" id="JAATIQ010000907">
    <property type="protein sequence ID" value="KAF4346824.1"/>
    <property type="molecule type" value="Genomic_DNA"/>
</dbReference>
<evidence type="ECO:0000256" key="1">
    <source>
        <dbReference type="ARBA" id="ARBA00004123"/>
    </source>
</evidence>
<proteinExistence type="inferred from homology"/>
<accession>A0A7J6HFI5</accession>
<dbReference type="Proteomes" id="UP000583929">
    <property type="component" value="Unassembled WGS sequence"/>
</dbReference>
<dbReference type="GO" id="GO:0034080">
    <property type="term" value="P:CENP-A containing chromatin assembly"/>
    <property type="evidence" value="ECO:0007669"/>
    <property type="project" value="TreeGrafter"/>
</dbReference>
<evidence type="ECO:0000313" key="11">
    <source>
        <dbReference type="Proteomes" id="UP000525078"/>
    </source>
</evidence>
<comment type="similarity">
    <text evidence="2">Belongs to the NASP family.</text>
</comment>
<dbReference type="PANTHER" id="PTHR15081">
    <property type="entry name" value="NUCLEAR AUTOANTIGENIC SPERM PROTEIN NASP -RELATED"/>
    <property type="match status" value="1"/>
</dbReference>
<dbReference type="GO" id="GO:0005654">
    <property type="term" value="C:nucleoplasm"/>
    <property type="evidence" value="ECO:0007669"/>
    <property type="project" value="TreeGrafter"/>
</dbReference>
<dbReference type="EMBL" id="JAATIP010000064">
    <property type="protein sequence ID" value="KAF4380677.1"/>
    <property type="molecule type" value="Genomic_DNA"/>
</dbReference>
<feature type="region of interest" description="Disordered" evidence="7">
    <location>
        <begin position="410"/>
        <end position="432"/>
    </location>
</feature>
<feature type="region of interest" description="Disordered" evidence="7">
    <location>
        <begin position="1"/>
        <end position="27"/>
    </location>
</feature>
<evidence type="ECO:0000313" key="12">
    <source>
        <dbReference type="Proteomes" id="UP000583929"/>
    </source>
</evidence>
<sequence length="466" mass="49542">MVEVEEAPVSESSITEVDNTPPINVLKTQPSNEATIESITQGGAESTCNNGAAAVHDTPGVNSGEGSKNSLQLADEFMEKGSNALKDSDYSEAAECFSRALEIRVGRFGELSPECIKTYYKYGCALLYKAQEEADPLGSVPKKGVESQQESAKDESAKNVSNGESSVASASSNGEDSAPADNQEGEAAKEVSNENNEEGADGGSDAEDLAEAEAEADEDESDLDLAWKMLDVARAIAEKQSGDTMLKVDILSTLAEVALEREDIETSLSDYQKALSMLERLVEPDSRHIAELYPFHDRTLLLKILSMQYCQKAISVCQARTQRLKNQANSVSESTSSSSTSDTDKQAEIETLTGLAGDLEKKLEDLQQLVSNPKSILSEILGIAAANSKAGEKNASSSVLPDSSTMSFSKNNGNFDSPTISTTQASGSSTGVTHLGVVGRGVKRMVITADPNPTKKPALDSEEDKK</sequence>
<organism evidence="10 12">
    <name type="scientific">Cannabis sativa</name>
    <name type="common">Hemp</name>
    <name type="synonym">Marijuana</name>
    <dbReference type="NCBI Taxonomy" id="3483"/>
    <lineage>
        <taxon>Eukaryota</taxon>
        <taxon>Viridiplantae</taxon>
        <taxon>Streptophyta</taxon>
        <taxon>Embryophyta</taxon>
        <taxon>Tracheophyta</taxon>
        <taxon>Spermatophyta</taxon>
        <taxon>Magnoliopsida</taxon>
        <taxon>eudicotyledons</taxon>
        <taxon>Gunneridae</taxon>
        <taxon>Pentapetalae</taxon>
        <taxon>rosids</taxon>
        <taxon>fabids</taxon>
        <taxon>Rosales</taxon>
        <taxon>Cannabaceae</taxon>
        <taxon>Cannabis</taxon>
    </lineage>
</organism>
<protein>
    <submittedName>
        <fullName evidence="10">Uncharacterized protein</fullName>
    </submittedName>
</protein>
<feature type="compositionally biased region" description="Polar residues" evidence="7">
    <location>
        <begin position="14"/>
        <end position="27"/>
    </location>
</feature>
<feature type="repeat" description="TPR" evidence="6">
    <location>
        <begin position="74"/>
        <end position="107"/>
    </location>
</feature>
<feature type="region of interest" description="Disordered" evidence="7">
    <location>
        <begin position="446"/>
        <end position="466"/>
    </location>
</feature>
<keyword evidence="3" id="KW-0677">Repeat</keyword>
<dbReference type="InterPro" id="IPR051730">
    <property type="entry name" value="NASP-like"/>
</dbReference>
<dbReference type="GO" id="GO:0006335">
    <property type="term" value="P:DNA replication-dependent chromatin assembly"/>
    <property type="evidence" value="ECO:0007669"/>
    <property type="project" value="TreeGrafter"/>
</dbReference>
<evidence type="ECO:0000256" key="3">
    <source>
        <dbReference type="ARBA" id="ARBA00022737"/>
    </source>
</evidence>
<keyword evidence="4 6" id="KW-0802">TPR repeat</keyword>
<feature type="compositionally biased region" description="Basic and acidic residues" evidence="7">
    <location>
        <begin position="457"/>
        <end position="466"/>
    </location>
</feature>
<evidence type="ECO:0000256" key="7">
    <source>
        <dbReference type="SAM" id="MobiDB-lite"/>
    </source>
</evidence>
<name>A0A7J6HFI5_CANSA</name>
<dbReference type="InterPro" id="IPR019734">
    <property type="entry name" value="TPR_rpt"/>
</dbReference>
<evidence type="ECO:0000313" key="10">
    <source>
        <dbReference type="EMBL" id="KAF4393180.1"/>
    </source>
</evidence>
<comment type="subcellular location">
    <subcellularLocation>
        <location evidence="1">Nucleus</location>
    </subcellularLocation>
</comment>
<dbReference type="AlphaFoldDB" id="A0A7J6HFI5"/>
<dbReference type="PROSITE" id="PS50005">
    <property type="entry name" value="TPR"/>
    <property type="match status" value="1"/>
</dbReference>
<gene>
    <name evidence="9" type="ORF">F8388_017031</name>
    <name evidence="10" type="ORF">G4B88_001914</name>
    <name evidence="8" type="ORF">G4B88_016979</name>
</gene>
<evidence type="ECO:0000313" key="9">
    <source>
        <dbReference type="EMBL" id="KAF4380677.1"/>
    </source>
</evidence>
<dbReference type="InterPro" id="IPR011990">
    <property type="entry name" value="TPR-like_helical_dom_sf"/>
</dbReference>
<evidence type="ECO:0000256" key="6">
    <source>
        <dbReference type="PROSITE-ProRule" id="PRU00339"/>
    </source>
</evidence>
<feature type="compositionally biased region" description="Low complexity" evidence="7">
    <location>
        <begin position="330"/>
        <end position="341"/>
    </location>
</feature>
<dbReference type="SUPFAM" id="SSF48452">
    <property type="entry name" value="TPR-like"/>
    <property type="match status" value="1"/>
</dbReference>
<evidence type="ECO:0000256" key="4">
    <source>
        <dbReference type="ARBA" id="ARBA00022803"/>
    </source>
</evidence>
<evidence type="ECO:0000256" key="2">
    <source>
        <dbReference type="ARBA" id="ARBA00008402"/>
    </source>
</evidence>
<dbReference type="SMART" id="SM00028">
    <property type="entry name" value="TPR"/>
    <property type="match status" value="2"/>
</dbReference>
<feature type="region of interest" description="Disordered" evidence="7">
    <location>
        <begin position="137"/>
        <end position="222"/>
    </location>
</feature>
<dbReference type="EMBL" id="JAATIQ010000049">
    <property type="protein sequence ID" value="KAF4393180.1"/>
    <property type="molecule type" value="Genomic_DNA"/>
</dbReference>
<feature type="region of interest" description="Disordered" evidence="7">
    <location>
        <begin position="326"/>
        <end position="346"/>
    </location>
</feature>
<dbReference type="Proteomes" id="UP000525078">
    <property type="component" value="Unassembled WGS sequence"/>
</dbReference>